<dbReference type="KEGG" id="sphh:SDAV_00917"/>
<evidence type="ECO:0000313" key="1">
    <source>
        <dbReference type="EMBL" id="AXF95898.1"/>
    </source>
</evidence>
<reference evidence="2" key="1">
    <citation type="submission" date="2018-07" db="EMBL/GenBank/DDBJ databases">
        <title>Complete Genome Sequence of Spiroplasma phoeniceum.</title>
        <authorList>
            <person name="Davis R.E."/>
            <person name="Shao J.Y."/>
            <person name="Zhao Y."/>
            <person name="Silver A."/>
            <person name="Stump z."/>
            <person name="Gasparich G."/>
        </authorList>
    </citation>
    <scope>NUCLEOTIDE SEQUENCE [LARGE SCALE GENOMIC DNA]</scope>
    <source>
        <strain evidence="2">P40</strain>
    </source>
</reference>
<gene>
    <name evidence="1" type="ORF">SDAV_00917</name>
</gene>
<accession>A0A345DNW0</accession>
<dbReference type="AlphaFoldDB" id="A0A345DNW0"/>
<name>A0A345DNW0_9MOLU</name>
<keyword evidence="2" id="KW-1185">Reference proteome</keyword>
<dbReference type="Proteomes" id="UP000253689">
    <property type="component" value="Chromosome"/>
</dbReference>
<proteinExistence type="predicted"/>
<evidence type="ECO:0000313" key="2">
    <source>
        <dbReference type="Proteomes" id="UP000253689"/>
    </source>
</evidence>
<evidence type="ECO:0008006" key="3">
    <source>
        <dbReference type="Google" id="ProtNLM"/>
    </source>
</evidence>
<dbReference type="RefSeq" id="WP_114564719.1">
    <property type="nucleotide sequence ID" value="NZ_CP031088.1"/>
</dbReference>
<dbReference type="EMBL" id="CP031088">
    <property type="protein sequence ID" value="AXF95898.1"/>
    <property type="molecule type" value="Genomic_DNA"/>
</dbReference>
<organism evidence="1 2">
    <name type="scientific">Spiroplasma phoeniceum P40</name>
    <dbReference type="NCBI Taxonomy" id="1276259"/>
    <lineage>
        <taxon>Bacteria</taxon>
        <taxon>Bacillati</taxon>
        <taxon>Mycoplasmatota</taxon>
        <taxon>Mollicutes</taxon>
        <taxon>Entomoplasmatales</taxon>
        <taxon>Spiroplasmataceae</taxon>
        <taxon>Spiroplasma</taxon>
    </lineage>
</organism>
<protein>
    <recommendedName>
        <fullName evidence="3">Antitoxin SocA-like Panacea domain-containing protein</fullName>
    </recommendedName>
</protein>
<sequence>MKKNAQIYLNDNIKELCNKIYVVFSKYTDEELAEYTHNDLSWMLAYEKREFYGIEKNPIDTIEKNLDYYKIALKDTIEVLDNVKY</sequence>